<evidence type="ECO:0000256" key="4">
    <source>
        <dbReference type="ARBA" id="ARBA00022490"/>
    </source>
</evidence>
<dbReference type="InterPro" id="IPR023586">
    <property type="entry name" value="Ile-tRNA-ligase_type2"/>
</dbReference>
<evidence type="ECO:0000313" key="16">
    <source>
        <dbReference type="RefSeq" id="XP_016974725.1"/>
    </source>
</evidence>
<evidence type="ECO:0000256" key="11">
    <source>
        <dbReference type="ARBA" id="ARBA00048359"/>
    </source>
</evidence>
<feature type="domain" description="Methionyl/Valyl/Leucyl/Isoleucyl-tRNA synthetase anticodon-binding" evidence="15">
    <location>
        <begin position="709"/>
        <end position="863"/>
    </location>
</feature>
<gene>
    <name evidence="16 17" type="primary">LOC108041335</name>
</gene>
<dbReference type="CDD" id="cd00818">
    <property type="entry name" value="IleRS_core"/>
    <property type="match status" value="1"/>
</dbReference>
<dbReference type="GO" id="GO:0006428">
    <property type="term" value="P:isoleucyl-tRNA aminoacylation"/>
    <property type="evidence" value="ECO:0007669"/>
    <property type="project" value="InterPro"/>
</dbReference>
<dbReference type="InterPro" id="IPR001412">
    <property type="entry name" value="aa-tRNA-synth_I_CS"/>
</dbReference>
<dbReference type="SUPFAM" id="SSF52374">
    <property type="entry name" value="Nucleotidylyl transferase"/>
    <property type="match status" value="1"/>
</dbReference>
<dbReference type="PANTHER" id="PTHR42780:SF1">
    <property type="entry name" value="ISOLEUCINE--TRNA LIGASE, CYTOPLASMIC"/>
    <property type="match status" value="1"/>
</dbReference>
<dbReference type="InterPro" id="IPR014729">
    <property type="entry name" value="Rossmann-like_a/b/a_fold"/>
</dbReference>
<dbReference type="FunFam" id="3.40.50.620:FF:000023">
    <property type="entry name" value="Isoleucyl-tRNA synthetase,cytoplasmic"/>
    <property type="match status" value="1"/>
</dbReference>
<dbReference type="AlphaFoldDB" id="A0A6P4EN44"/>
<dbReference type="PROSITE" id="PS00178">
    <property type="entry name" value="AA_TRNA_LIGASE_I"/>
    <property type="match status" value="1"/>
</dbReference>
<comment type="catalytic activity">
    <reaction evidence="11">
        <text>tRNA(Ile) + L-isoleucine + ATP = L-isoleucyl-tRNA(Ile) + AMP + diphosphate</text>
        <dbReference type="Rhea" id="RHEA:11060"/>
        <dbReference type="Rhea" id="RHEA-COMP:9666"/>
        <dbReference type="Rhea" id="RHEA-COMP:9695"/>
        <dbReference type="ChEBI" id="CHEBI:30616"/>
        <dbReference type="ChEBI" id="CHEBI:33019"/>
        <dbReference type="ChEBI" id="CHEBI:58045"/>
        <dbReference type="ChEBI" id="CHEBI:78442"/>
        <dbReference type="ChEBI" id="CHEBI:78528"/>
        <dbReference type="ChEBI" id="CHEBI:456215"/>
        <dbReference type="EC" id="6.1.1.5"/>
    </reaction>
</comment>
<evidence type="ECO:0000256" key="2">
    <source>
        <dbReference type="ARBA" id="ARBA00005594"/>
    </source>
</evidence>
<keyword evidence="6 13" id="KW-0547">Nucleotide-binding</keyword>
<dbReference type="InterPro" id="IPR002301">
    <property type="entry name" value="Ile-tRNA-ligase"/>
</dbReference>
<dbReference type="PANTHER" id="PTHR42780">
    <property type="entry name" value="SOLEUCYL-TRNA SYNTHETASE"/>
    <property type="match status" value="1"/>
</dbReference>
<keyword evidence="9 13" id="KW-0030">Aminoacyl-tRNA synthetase</keyword>
<evidence type="ECO:0000256" key="9">
    <source>
        <dbReference type="ARBA" id="ARBA00023146"/>
    </source>
</evidence>
<dbReference type="SUPFAM" id="SSF47323">
    <property type="entry name" value="Anticodon-binding domain of a subclass of class I aminoacyl-tRNA synthetases"/>
    <property type="match status" value="1"/>
</dbReference>
<dbReference type="RefSeq" id="XP_016974725.2">
    <property type="nucleotide sequence ID" value="XM_017119236.2"/>
</dbReference>
<dbReference type="RefSeq" id="XP_016974726.1">
    <property type="nucleotide sequence ID" value="XM_017119237.1"/>
</dbReference>
<keyword evidence="8 13" id="KW-0648">Protein biosynthesis</keyword>
<reference evidence="16 17" key="1">
    <citation type="submission" date="2025-04" db="UniProtKB">
        <authorList>
            <consortium name="RefSeq"/>
        </authorList>
    </citation>
    <scope>IDENTIFICATION</scope>
</reference>
<dbReference type="SUPFAM" id="SSF50677">
    <property type="entry name" value="ValRS/IleRS/LeuRS editing domain"/>
    <property type="match status" value="1"/>
</dbReference>
<dbReference type="PRINTS" id="PR00984">
    <property type="entry name" value="TRNASYNTHILE"/>
</dbReference>
<dbReference type="OMA" id="EIIVIHK"/>
<dbReference type="InterPro" id="IPR009008">
    <property type="entry name" value="Val/Leu/Ile-tRNA-synth_edit"/>
</dbReference>
<dbReference type="GO" id="GO:0004822">
    <property type="term" value="F:isoleucine-tRNA ligase activity"/>
    <property type="evidence" value="ECO:0007669"/>
    <property type="project" value="UniProtKB-EC"/>
</dbReference>
<evidence type="ECO:0000256" key="1">
    <source>
        <dbReference type="ARBA" id="ARBA00004496"/>
    </source>
</evidence>
<dbReference type="Pfam" id="PF19302">
    <property type="entry name" value="DUF5915"/>
    <property type="match status" value="1"/>
</dbReference>
<name>A0A6P4EN44_DRORH</name>
<comment type="similarity">
    <text evidence="2 13">Belongs to the class-I aminoacyl-tRNA synthetase family.</text>
</comment>
<evidence type="ECO:0000259" key="15">
    <source>
        <dbReference type="Pfam" id="PF08264"/>
    </source>
</evidence>
<comment type="subcellular location">
    <subcellularLocation>
        <location evidence="1">Cytoplasm</location>
    </subcellularLocation>
</comment>
<dbReference type="RefSeq" id="XP_016974726.2">
    <property type="nucleotide sequence ID" value="XM_017119237.2"/>
</dbReference>
<dbReference type="CDD" id="cd07961">
    <property type="entry name" value="Anticodon_Ia_Ile_ABEc"/>
    <property type="match status" value="1"/>
</dbReference>
<dbReference type="GO" id="GO:0000049">
    <property type="term" value="F:tRNA binding"/>
    <property type="evidence" value="ECO:0007669"/>
    <property type="project" value="InterPro"/>
</dbReference>
<keyword evidence="5 13" id="KW-0436">Ligase</keyword>
<evidence type="ECO:0000256" key="6">
    <source>
        <dbReference type="ARBA" id="ARBA00022741"/>
    </source>
</evidence>
<dbReference type="InterPro" id="IPR009080">
    <property type="entry name" value="tRNAsynth_Ia_anticodon-bd"/>
</dbReference>
<evidence type="ECO:0000313" key="17">
    <source>
        <dbReference type="RefSeq" id="XP_016974726.1"/>
    </source>
</evidence>
<dbReference type="GO" id="GO:0002161">
    <property type="term" value="F:aminoacyl-tRNA deacylase activity"/>
    <property type="evidence" value="ECO:0007669"/>
    <property type="project" value="InterPro"/>
</dbReference>
<dbReference type="OrthoDB" id="1706657at2759"/>
<evidence type="ECO:0000259" key="14">
    <source>
        <dbReference type="Pfam" id="PF00133"/>
    </source>
</evidence>
<feature type="domain" description="Aminoacyl-tRNA synthetase class Ia" evidence="14">
    <location>
        <begin position="26"/>
        <end position="648"/>
    </location>
</feature>
<evidence type="ECO:0000256" key="12">
    <source>
        <dbReference type="ARBA" id="ARBA00069879"/>
    </source>
</evidence>
<dbReference type="NCBIfam" id="TIGR00392">
    <property type="entry name" value="ileS"/>
    <property type="match status" value="1"/>
</dbReference>
<dbReference type="GO" id="GO:0005524">
    <property type="term" value="F:ATP binding"/>
    <property type="evidence" value="ECO:0007669"/>
    <property type="project" value="UniProtKB-KW"/>
</dbReference>
<dbReference type="Pfam" id="PF00133">
    <property type="entry name" value="tRNA-synt_1"/>
    <property type="match status" value="1"/>
</dbReference>
<dbReference type="InterPro" id="IPR002300">
    <property type="entry name" value="aa-tRNA-synth_Ia"/>
</dbReference>
<sequence>MGKKLERSDVCRVPENINFPAEEENVLQQWRDENIFEKCSQLSKGKPKYTFYDGPPFATGLPHYGHILAGTIKDIVTRYAYQQGYHVDRRFGWDCHGLPVEFEIDKLLNIRGPEDVAKMGIAAYNAECRKIVMRYADEWENVVTRVGRWIDFKNDYKTLYPWYMESIWWIFKQLFDKGLVYQGVKVMPYSTACTTSLSNFEANQNYKEVVDPCVVVALEAISLPNTFFLVWTTTPWTLPSNFACCVHPTMTYVKVRDVKSDRLFVLAESRLSYVFKSEAEYEVKDKFEGKTLKDLHYKPLFPYFAKRGDQVKAFRVLTDEYVTEDSGTGIVHNAPYFGEDDYRVCLAAGLITKSSEVLCPVDETGRFTKEASDFEGQYVKDADKLIIAALKARGNLVSNGQVKHSYPFCWRSDTPLIYKAVPSWFVRVEHMSKNLLDCSSQTYWVPDFVKEKRFGNWLKEARDWAISRNRYWGTPIPIWRSPNGEETVVIGSIKQLAELSGVLVEDLHRESIDHIEIPSAVPGNPPLRRIAPVFDCWFESGSMPFAQQHFPFENEKDFMNNFPADFIAEGIDQTRGWFYTLLVISTALFNKAPFKNLIASGLVLAADGQKMSKRKKNYPDPMEVVHKYGADALRLYLINSPVVRAESLRFKEEGVRDIIKDVFLPWYNAYRFLLQNIIRYEKEDLAGKGQYTYERERHLKNMDKASVIDVWILSFKESLLEFFATEMKMYRLYTVVPRLTKFIDQLTNWYVRLNRRRIKGELGAEQCIRSLDTLYDILYTMVKMMAPFTPYLTEYIFQRLALFQPSGSLEHADSVHYQMMPVSQSKFIRSDIERSVALMQSVVELGRVMRDRRTLPVKYPVSEIIVIHKDSQTLEAIKSLQDFILSELNVRKLTLSSDKEKYGVSLRAEPDHKALGQRLKGNFKAVMAAIKALKDEEIQKHVSQGYFNILDQRIELEEVRIIYCTSEQMGGNFEAHSDNDVLVLLDMTPNEELLEEGLAREVINRVQKLKKKAQLIPTDPVLIFHELTTDTKAKKEILDAQGQLTKVLANYSNMIKTAVKSEFAPYSSKQAAKKRLIASELVDLKGVSLRLTICSTEELQLPSLPWLNASLAEDLNPRFGNSNKASLFLQHNVSKELISLPTLRSELEHLFGLYGVNFNIYVVDQQKNVTELKSIDKNLSGKLLVLARSQDALEKVAGYKIAPAPYSKFVNQPSGNAIFTENPLGRTLS</sequence>
<proteinExistence type="inferred from homology"/>
<dbReference type="FunFam" id="3.40.50.620:FF:000050">
    <property type="entry name" value="Isoleucyl-tRNA synthetase,cytoplasmic"/>
    <property type="match status" value="1"/>
</dbReference>
<evidence type="ECO:0000256" key="13">
    <source>
        <dbReference type="RuleBase" id="RU363035"/>
    </source>
</evidence>
<evidence type="ECO:0000256" key="3">
    <source>
        <dbReference type="ARBA" id="ARBA00013165"/>
    </source>
</evidence>
<protein>
    <recommendedName>
        <fullName evidence="12">Isoleucine--tRNA ligase, cytoplasmic</fullName>
        <ecNumber evidence="3">6.1.1.5</ecNumber>
    </recommendedName>
    <alternativeName>
        <fullName evidence="10">Isoleucyl-tRNA synthetase</fullName>
    </alternativeName>
</protein>
<evidence type="ECO:0000256" key="7">
    <source>
        <dbReference type="ARBA" id="ARBA00022840"/>
    </source>
</evidence>
<keyword evidence="4" id="KW-0963">Cytoplasm</keyword>
<dbReference type="RefSeq" id="XP_016974725.1">
    <property type="nucleotide sequence ID" value="XM_017119236.1"/>
</dbReference>
<organism evidence="17">
    <name type="scientific">Drosophila rhopaloa</name>
    <name type="common">Fruit fly</name>
    <dbReference type="NCBI Taxonomy" id="1041015"/>
    <lineage>
        <taxon>Eukaryota</taxon>
        <taxon>Metazoa</taxon>
        <taxon>Ecdysozoa</taxon>
        <taxon>Arthropoda</taxon>
        <taxon>Hexapoda</taxon>
        <taxon>Insecta</taxon>
        <taxon>Pterygota</taxon>
        <taxon>Neoptera</taxon>
        <taxon>Endopterygota</taxon>
        <taxon>Diptera</taxon>
        <taxon>Brachycera</taxon>
        <taxon>Muscomorpha</taxon>
        <taxon>Ephydroidea</taxon>
        <taxon>Drosophilidae</taxon>
        <taxon>Drosophila</taxon>
        <taxon>Sophophora</taxon>
    </lineage>
</organism>
<dbReference type="Gene3D" id="1.10.730.10">
    <property type="entry name" value="Isoleucyl-tRNA Synthetase, Domain 1"/>
    <property type="match status" value="1"/>
</dbReference>
<accession>A0A6P4EN44</accession>
<dbReference type="FunFam" id="1.10.730.10:FF:000004">
    <property type="entry name" value="Isoleucyl-tRNA synthetase, cytoplasmic"/>
    <property type="match status" value="1"/>
</dbReference>
<keyword evidence="7 13" id="KW-0067">ATP-binding</keyword>
<dbReference type="HAMAP" id="MF_02003">
    <property type="entry name" value="Ile_tRNA_synth_type2"/>
    <property type="match status" value="1"/>
</dbReference>
<dbReference type="Gene3D" id="3.40.50.620">
    <property type="entry name" value="HUPs"/>
    <property type="match status" value="2"/>
</dbReference>
<dbReference type="EC" id="6.1.1.5" evidence="3"/>
<evidence type="ECO:0000256" key="10">
    <source>
        <dbReference type="ARBA" id="ARBA00032665"/>
    </source>
</evidence>
<dbReference type="InterPro" id="IPR013155">
    <property type="entry name" value="M/V/L/I-tRNA-synth_anticd-bd"/>
</dbReference>
<dbReference type="GO" id="GO:0005737">
    <property type="term" value="C:cytoplasm"/>
    <property type="evidence" value="ECO:0007669"/>
    <property type="project" value="UniProtKB-SubCell"/>
</dbReference>
<evidence type="ECO:0000256" key="5">
    <source>
        <dbReference type="ARBA" id="ARBA00022598"/>
    </source>
</evidence>
<dbReference type="InterPro" id="IPR033709">
    <property type="entry name" value="Anticodon_Ile_ABEc"/>
</dbReference>
<dbReference type="Pfam" id="PF08264">
    <property type="entry name" value="Anticodon_1"/>
    <property type="match status" value="1"/>
</dbReference>
<evidence type="ECO:0000256" key="8">
    <source>
        <dbReference type="ARBA" id="ARBA00022917"/>
    </source>
</evidence>